<proteinExistence type="predicted"/>
<dbReference type="PROSITE" id="PS50035">
    <property type="entry name" value="PLD"/>
    <property type="match status" value="2"/>
</dbReference>
<evidence type="ECO:0000313" key="9">
    <source>
        <dbReference type="Proteomes" id="UP000186594"/>
    </source>
</evidence>
<dbReference type="CDD" id="cd09138">
    <property type="entry name" value="PLDc_vPLD1_2_yPLD_like_1"/>
    <property type="match status" value="1"/>
</dbReference>
<dbReference type="InterPro" id="IPR001736">
    <property type="entry name" value="PLipase_D/transphosphatidylase"/>
</dbReference>
<feature type="compositionally biased region" description="Polar residues" evidence="6">
    <location>
        <begin position="498"/>
        <end position="526"/>
    </location>
</feature>
<dbReference type="OrthoDB" id="14911at2759"/>
<dbReference type="SUPFAM" id="SSF56024">
    <property type="entry name" value="Phospholipase D/nuclease"/>
    <property type="match status" value="2"/>
</dbReference>
<dbReference type="InterPro" id="IPR025202">
    <property type="entry name" value="PLD-like_dom"/>
</dbReference>
<accession>A0A1U7LG75</accession>
<feature type="region of interest" description="Disordered" evidence="6">
    <location>
        <begin position="464"/>
        <end position="601"/>
    </location>
</feature>
<organism evidence="8 9">
    <name type="scientific">Neolecta irregularis (strain DAH-3)</name>
    <dbReference type="NCBI Taxonomy" id="1198029"/>
    <lineage>
        <taxon>Eukaryota</taxon>
        <taxon>Fungi</taxon>
        <taxon>Dikarya</taxon>
        <taxon>Ascomycota</taxon>
        <taxon>Taphrinomycotina</taxon>
        <taxon>Neolectales</taxon>
        <taxon>Neolectaceae</taxon>
        <taxon>Neolecta</taxon>
    </lineage>
</organism>
<dbReference type="OMA" id="SEPWVND"/>
<dbReference type="EMBL" id="LXFE01004413">
    <property type="protein sequence ID" value="OLL21647.1"/>
    <property type="molecule type" value="Genomic_DNA"/>
</dbReference>
<evidence type="ECO:0000256" key="2">
    <source>
        <dbReference type="ARBA" id="ARBA00022737"/>
    </source>
</evidence>
<dbReference type="STRING" id="1198029.A0A1U7LG75"/>
<keyword evidence="5" id="KW-0443">Lipid metabolism</keyword>
<feature type="compositionally biased region" description="Polar residues" evidence="6">
    <location>
        <begin position="585"/>
        <end position="601"/>
    </location>
</feature>
<dbReference type="Proteomes" id="UP000186594">
    <property type="component" value="Unassembled WGS sequence"/>
</dbReference>
<keyword evidence="2" id="KW-0677">Repeat</keyword>
<evidence type="ECO:0000259" key="7">
    <source>
        <dbReference type="PROSITE" id="PS50035"/>
    </source>
</evidence>
<feature type="compositionally biased region" description="Basic and acidic residues" evidence="6">
    <location>
        <begin position="484"/>
        <end position="496"/>
    </location>
</feature>
<evidence type="ECO:0000256" key="5">
    <source>
        <dbReference type="ARBA" id="ARBA00023098"/>
    </source>
</evidence>
<sequence>MDDEIREEIKAQTRFGSFASTREGNCVKWFVDAKDYFYAASVAIEEAQESIYILDWWLSPELYLRRPPSQSYKWRLDRLLKQKAEQGIKIKVIVYKEVTQALTLSSAYTKHALEALHPNIAVMRHPDHNPLGEGLPGAEVTLYWAHHEKLLLIDNRTAFIGGLDLSFGRWDTRSHSLADVYPDDVAKEIWPGQDYNNARIMDFEKVDHWEQNQLEKKVFARMPWHDVHQCVQGPVVADLNRHFIERWNFIYNEKYKEKNDGGRYSMLNFMDTATIRQELGRMRCQIVRSASDWSHGIEKEYSIQNAYCELIRKAHHFIYIENQFFITSTGEEGTPVKNQIGAAIVERVARAAREGTRFRIIICVPCIPGFAGDLQAEGSKGTRTILGYQYNSICRGGRSIFEALQNLGINANQYIFFHNLRSYDRINAGDQLLQMERDSGMRYTQAQMAFAQEMMGEQGVTMGRGFKNESKGRVESQQQFNRSNRRENVDSERLRNFENCQQSGYPQGSSGVSAYSNTGIPSQYGGSSIREAVKDSYESPRPCPEQDRETRTADMVDNRRITRGESSYEGDSQIRSGYGRDETSWAENTYQPRQQYESQISGEMDREYQGELRSYDPGPRARIPYGEDEENYLSRNRAEKYGDSQEYDYDNMLTPGCDNGGRLQRNEGPYGYQASYQSCSGAQPSYQRDDVRPQVLSSQQQPETWSDQQTRFHEKGFRSYDDPAGIRKRYQQAWRRDGENNVRGTIADNALVGGDIRSEAWEGDRASETANFVTEELYIHSKLMIIDDRIVICGSANINDRSQVGNHDSEIAMIVEDQDYFESRMDGQSYQASRYAATLRRQIFREHLGLLPPADLAEITENMEPLPVQNIYNFDSKEDGIVIDPLSDNFLNFWSQTSRRNTQVFSEIFRCVPAASVESWDDYDKFIFSKDIKTGHTANISVDVKNKLGDVRGHLVDMPLNFLAKVKLVEEGLVDFATEEIYL</sequence>
<gene>
    <name evidence="8" type="ORF">NEOLI_001416</name>
</gene>
<name>A0A1U7LG75_NEOID</name>
<dbReference type="PANTHER" id="PTHR18896:SF186">
    <property type="entry name" value="PHOSPHOLIPASE D"/>
    <property type="match status" value="1"/>
</dbReference>
<dbReference type="InterPro" id="IPR015679">
    <property type="entry name" value="PLipase_D_fam"/>
</dbReference>
<keyword evidence="4" id="KW-0442">Lipid degradation</keyword>
<evidence type="ECO:0000313" key="8">
    <source>
        <dbReference type="EMBL" id="OLL21647.1"/>
    </source>
</evidence>
<dbReference type="Pfam" id="PF00614">
    <property type="entry name" value="PLDc"/>
    <property type="match status" value="1"/>
</dbReference>
<feature type="compositionally biased region" description="Basic and acidic residues" evidence="6">
    <location>
        <begin position="531"/>
        <end position="563"/>
    </location>
</feature>
<protein>
    <recommendedName>
        <fullName evidence="1">phospholipase D</fullName>
        <ecNumber evidence="1">3.1.4.4</ecNumber>
    </recommendedName>
</protein>
<dbReference type="GO" id="GO:0009395">
    <property type="term" value="P:phospholipid catabolic process"/>
    <property type="evidence" value="ECO:0007669"/>
    <property type="project" value="TreeGrafter"/>
</dbReference>
<dbReference type="SMART" id="SM00155">
    <property type="entry name" value="PLDc"/>
    <property type="match status" value="2"/>
</dbReference>
<evidence type="ECO:0000256" key="4">
    <source>
        <dbReference type="ARBA" id="ARBA00022963"/>
    </source>
</evidence>
<evidence type="ECO:0000256" key="6">
    <source>
        <dbReference type="SAM" id="MobiDB-lite"/>
    </source>
</evidence>
<dbReference type="PANTHER" id="PTHR18896">
    <property type="entry name" value="PHOSPHOLIPASE D"/>
    <property type="match status" value="1"/>
</dbReference>
<dbReference type="Gene3D" id="3.30.870.10">
    <property type="entry name" value="Endonuclease Chain A"/>
    <property type="match status" value="3"/>
</dbReference>
<keyword evidence="3" id="KW-0378">Hydrolase</keyword>
<feature type="domain" description="PLD phosphodiesterase" evidence="7">
    <location>
        <begin position="142"/>
        <end position="169"/>
    </location>
</feature>
<keyword evidence="9" id="KW-1185">Reference proteome</keyword>
<comment type="caution">
    <text evidence="8">The sequence shown here is derived from an EMBL/GenBank/DDBJ whole genome shotgun (WGS) entry which is preliminary data.</text>
</comment>
<evidence type="ECO:0000256" key="3">
    <source>
        <dbReference type="ARBA" id="ARBA00022801"/>
    </source>
</evidence>
<reference evidence="8 9" key="1">
    <citation type="submission" date="2016-04" db="EMBL/GenBank/DDBJ databases">
        <title>Evolutionary innovation and constraint leading to complex multicellularity in the Ascomycota.</title>
        <authorList>
            <person name="Cisse O."/>
            <person name="Nguyen A."/>
            <person name="Hewitt D.A."/>
            <person name="Jedd G."/>
            <person name="Stajich J.E."/>
        </authorList>
    </citation>
    <scope>NUCLEOTIDE SEQUENCE [LARGE SCALE GENOMIC DNA]</scope>
    <source>
        <strain evidence="8 9">DAH-3</strain>
    </source>
</reference>
<dbReference type="GO" id="GO:0004630">
    <property type="term" value="F:phospholipase D activity"/>
    <property type="evidence" value="ECO:0007669"/>
    <property type="project" value="UniProtKB-EC"/>
</dbReference>
<dbReference type="Pfam" id="PF13091">
    <property type="entry name" value="PLDc_2"/>
    <property type="match status" value="1"/>
</dbReference>
<dbReference type="EC" id="3.1.4.4" evidence="1"/>
<evidence type="ECO:0000256" key="1">
    <source>
        <dbReference type="ARBA" id="ARBA00012027"/>
    </source>
</evidence>
<feature type="domain" description="PLD phosphodiesterase" evidence="7">
    <location>
        <begin position="775"/>
        <end position="802"/>
    </location>
</feature>
<dbReference type="AlphaFoldDB" id="A0A1U7LG75"/>